<dbReference type="InterPro" id="IPR000225">
    <property type="entry name" value="Armadillo"/>
</dbReference>
<evidence type="ECO:0000259" key="5">
    <source>
        <dbReference type="PROSITE" id="PS51698"/>
    </source>
</evidence>
<dbReference type="InterPro" id="IPR052608">
    <property type="entry name" value="U-box_domain_protein"/>
</dbReference>
<dbReference type="Proteomes" id="UP001231189">
    <property type="component" value="Unassembled WGS sequence"/>
</dbReference>
<dbReference type="SMART" id="SM00185">
    <property type="entry name" value="ARM"/>
    <property type="match status" value="6"/>
</dbReference>
<dbReference type="EC" id="2.3.2.27" evidence="3"/>
<dbReference type="PROSITE" id="PS51698">
    <property type="entry name" value="U_BOX"/>
    <property type="match status" value="1"/>
</dbReference>
<dbReference type="Pfam" id="PF04564">
    <property type="entry name" value="U-box"/>
    <property type="match status" value="1"/>
</dbReference>
<comment type="catalytic activity">
    <reaction evidence="1">
        <text>S-ubiquitinyl-[E2 ubiquitin-conjugating enzyme]-L-cysteine + [acceptor protein]-L-lysine = [E2 ubiquitin-conjugating enzyme]-L-cysteine + N(6)-ubiquitinyl-[acceptor protein]-L-lysine.</text>
        <dbReference type="EC" id="2.3.2.27"/>
    </reaction>
</comment>
<organism evidence="6 7">
    <name type="scientific">Lolium multiflorum</name>
    <name type="common">Italian ryegrass</name>
    <name type="synonym">Lolium perenne subsp. multiflorum</name>
    <dbReference type="NCBI Taxonomy" id="4521"/>
    <lineage>
        <taxon>Eukaryota</taxon>
        <taxon>Viridiplantae</taxon>
        <taxon>Streptophyta</taxon>
        <taxon>Embryophyta</taxon>
        <taxon>Tracheophyta</taxon>
        <taxon>Spermatophyta</taxon>
        <taxon>Magnoliopsida</taxon>
        <taxon>Liliopsida</taxon>
        <taxon>Poales</taxon>
        <taxon>Poaceae</taxon>
        <taxon>BOP clade</taxon>
        <taxon>Pooideae</taxon>
        <taxon>Poodae</taxon>
        <taxon>Poeae</taxon>
        <taxon>Poeae Chloroplast Group 2 (Poeae type)</taxon>
        <taxon>Loliodinae</taxon>
        <taxon>Loliinae</taxon>
        <taxon>Lolium</taxon>
    </lineage>
</organism>
<evidence type="ECO:0000313" key="7">
    <source>
        <dbReference type="Proteomes" id="UP001231189"/>
    </source>
</evidence>
<evidence type="ECO:0000313" key="6">
    <source>
        <dbReference type="EMBL" id="KAK1619686.1"/>
    </source>
</evidence>
<feature type="domain" description="U-box" evidence="5">
    <location>
        <begin position="192"/>
        <end position="271"/>
    </location>
</feature>
<protein>
    <recommendedName>
        <fullName evidence="3">RING-type E3 ubiquitin transferase</fullName>
        <ecNumber evidence="3">2.3.2.27</ecNumber>
    </recommendedName>
</protein>
<gene>
    <name evidence="6" type="ORF">QYE76_025203</name>
</gene>
<dbReference type="InterPro" id="IPR011989">
    <property type="entry name" value="ARM-like"/>
</dbReference>
<dbReference type="EMBL" id="JAUUTY010000006">
    <property type="protein sequence ID" value="KAK1619686.1"/>
    <property type="molecule type" value="Genomic_DNA"/>
</dbReference>
<evidence type="ECO:0000256" key="4">
    <source>
        <dbReference type="ARBA" id="ARBA00022679"/>
    </source>
</evidence>
<comment type="caution">
    <text evidence="6">The sequence shown here is derived from an EMBL/GenBank/DDBJ whole genome shotgun (WGS) entry which is preliminary data.</text>
</comment>
<dbReference type="InterPro" id="IPR013083">
    <property type="entry name" value="Znf_RING/FYVE/PHD"/>
</dbReference>
<keyword evidence="4" id="KW-0808">Transferase</keyword>
<dbReference type="InterPro" id="IPR016024">
    <property type="entry name" value="ARM-type_fold"/>
</dbReference>
<evidence type="ECO:0000256" key="2">
    <source>
        <dbReference type="ARBA" id="ARBA00004906"/>
    </source>
</evidence>
<dbReference type="Gene3D" id="1.25.10.10">
    <property type="entry name" value="Leucine-rich Repeat Variant"/>
    <property type="match status" value="3"/>
</dbReference>
<dbReference type="SUPFAM" id="SSF48371">
    <property type="entry name" value="ARM repeat"/>
    <property type="match status" value="2"/>
</dbReference>
<keyword evidence="7" id="KW-1185">Reference proteome</keyword>
<evidence type="ECO:0000256" key="1">
    <source>
        <dbReference type="ARBA" id="ARBA00000900"/>
    </source>
</evidence>
<dbReference type="SMART" id="SM00504">
    <property type="entry name" value="Ubox"/>
    <property type="match status" value="1"/>
</dbReference>
<dbReference type="Pfam" id="PF00514">
    <property type="entry name" value="Arm"/>
    <property type="match status" value="1"/>
</dbReference>
<sequence length="987" mass="108578">MQIQCSASSVEMNYSSSGILLRAASPSPASTPGHTSIRSPYSVMVMVPTATVSQEDSMESGKAIMERQTARRAPANMIQMLESLFTSINLAKDLTAKCRGRALQLTDDEMQIIIQDLENVIGNICDHLGSIPASALGSNAFTDVADRPNRRSVYDSDMPRLVDFLRGMYHESHEFGGQMFNSLPEVTEYVEPLYDGFFCPLANEVMTDPVITEGGVTYDRRAIEEHFEKSADSSEPVCCPFTKMPLQSKAVMSNASLKSVIAEWRRRNEAMRIRIARTALSLSTTEAMVLEAIHELKLLAKLRGKNKELMHKIGVTKFLSRLLDNHNAQIRRDALELLCLLVDDEEGRDIIGKTKAIARTIKLLSSNSTDERHAAISFLLELSESQLLLENIGSTAGSILILTTMKINDSDDPIGAEKSRAVLKNLEKCSKNIKYMAESGYLEPLLSHLVEGSEEVQMEMVSYLSELVLEQELTIDVSKSTSDILIKLVCSCNTVVHKAALNVLVQLSSHHPNSKVLVEAGVVLVMIEELFIRKIDDEPVSYKAKAATVLANIVESGIDPDTTVVNKEGHVFSSKYCIYNFVHMLKCFMPDDLNLSIIRLLLALTVFAKPLDVMVSVVRENHRGHAIVELMNSPMQALSIAAMRLLITLSVHIGHTIAERLCKTQGQPGRLVKSISHTGHVTERHAASVTLLSRLPHRNISLNLGLVQEGAVPVILNGIDEMQNGATRTSRYAVPYMEGLVGSLVRLTTTLYNPTVLKAAKDYSLASVLTELLTEAAGSGEVQRLAAVGLENLSYQSIKLSQLLPEEDPRPKKKTILKRLMDSRVHSNKGPQHHICPVHQGICSTVTTFCLLEAGAVEGLLGCLENDSPRVVEAALGALCTLLDDRVNVEGSVSSLAKLDAVRRVLGALRRHRENLVWHKCFCLVEKFLMYGNDRCVREVTGDRTLPTALVSAFHKGDAGAKQAAEGILTRLHKMPDYSATYLSVEI</sequence>
<proteinExistence type="predicted"/>
<dbReference type="CDD" id="cd16655">
    <property type="entry name" value="RING-Ubox_WDSUB1-like"/>
    <property type="match status" value="1"/>
</dbReference>
<dbReference type="GO" id="GO:0061630">
    <property type="term" value="F:ubiquitin protein ligase activity"/>
    <property type="evidence" value="ECO:0007669"/>
    <property type="project" value="UniProtKB-EC"/>
</dbReference>
<dbReference type="Gene3D" id="3.30.40.10">
    <property type="entry name" value="Zinc/RING finger domain, C3HC4 (zinc finger)"/>
    <property type="match status" value="1"/>
</dbReference>
<dbReference type="PANTHER" id="PTHR45958">
    <property type="entry name" value="RING-TYPE E3 UBIQUITIN TRANSFERASE"/>
    <property type="match status" value="1"/>
</dbReference>
<name>A0AAD8VVR8_LOLMU</name>
<evidence type="ECO:0000256" key="3">
    <source>
        <dbReference type="ARBA" id="ARBA00012483"/>
    </source>
</evidence>
<comment type="pathway">
    <text evidence="2">Protein modification; protein ubiquitination.</text>
</comment>
<dbReference type="SUPFAM" id="SSF57850">
    <property type="entry name" value="RING/U-box"/>
    <property type="match status" value="1"/>
</dbReference>
<dbReference type="AlphaFoldDB" id="A0AAD8VVR8"/>
<accession>A0AAD8VVR8</accession>
<dbReference type="InterPro" id="IPR003613">
    <property type="entry name" value="Ubox_domain"/>
</dbReference>
<dbReference type="GO" id="GO:0016567">
    <property type="term" value="P:protein ubiquitination"/>
    <property type="evidence" value="ECO:0007669"/>
    <property type="project" value="InterPro"/>
</dbReference>
<dbReference type="PANTHER" id="PTHR45958:SF2">
    <property type="entry name" value="RING-TYPE E3 UBIQUITIN TRANSFERASE"/>
    <property type="match status" value="1"/>
</dbReference>
<reference evidence="6" key="1">
    <citation type="submission" date="2023-07" db="EMBL/GenBank/DDBJ databases">
        <title>A chromosome-level genome assembly of Lolium multiflorum.</title>
        <authorList>
            <person name="Chen Y."/>
            <person name="Copetti D."/>
            <person name="Kolliker R."/>
            <person name="Studer B."/>
        </authorList>
    </citation>
    <scope>NUCLEOTIDE SEQUENCE</scope>
    <source>
        <strain evidence="6">02402/16</strain>
        <tissue evidence="6">Leaf</tissue>
    </source>
</reference>